<dbReference type="HOGENOM" id="CLU_3255056_0_0_9"/>
<name>F8FAV9_PAEMK</name>
<gene>
    <name evidence="1" type="ordered locus">KNP414_02800</name>
</gene>
<evidence type="ECO:0000313" key="1">
    <source>
        <dbReference type="EMBL" id="AEI41360.1"/>
    </source>
</evidence>
<evidence type="ECO:0000313" key="2">
    <source>
        <dbReference type="Proteomes" id="UP000006620"/>
    </source>
</evidence>
<protein>
    <submittedName>
        <fullName evidence="1">Uncharacterized protein</fullName>
    </submittedName>
</protein>
<proteinExistence type="predicted"/>
<reference evidence="2" key="1">
    <citation type="submission" date="2011-06" db="EMBL/GenBank/DDBJ databases">
        <title>Complete genome sequence of Paenibacillus mucilaginosus KNP414.</title>
        <authorList>
            <person name="Wang J."/>
            <person name="Hu S."/>
            <person name="Hu X."/>
            <person name="Zhang B."/>
            <person name="Dong D."/>
            <person name="Zhang S."/>
            <person name="Zhao K."/>
            <person name="Wu D."/>
        </authorList>
    </citation>
    <scope>NUCLEOTIDE SEQUENCE [LARGE SCALE GENOMIC DNA]</scope>
    <source>
        <strain evidence="2">KNP414</strain>
    </source>
</reference>
<dbReference type="Proteomes" id="UP000006620">
    <property type="component" value="Chromosome"/>
</dbReference>
<sequence>MIQAVAHSAIIRIGVERNHTVLLLYVYGYNKSILFLKTFPPF</sequence>
<dbReference type="AlphaFoldDB" id="F8FAV9"/>
<dbReference type="EMBL" id="CP002869">
    <property type="protein sequence ID" value="AEI41360.1"/>
    <property type="molecule type" value="Genomic_DNA"/>
</dbReference>
<reference evidence="1 2" key="2">
    <citation type="journal article" date="2013" name="Genome Announc.">
        <title>Genome Sequence of Growth-Improving Paenibacillus mucilaginosus Strain KNP414.</title>
        <authorList>
            <person name="Lu J.J."/>
            <person name="Wang J.F."/>
            <person name="Hu X.F."/>
        </authorList>
    </citation>
    <scope>NUCLEOTIDE SEQUENCE [LARGE SCALE GENOMIC DNA]</scope>
    <source>
        <strain evidence="1 2">KNP414</strain>
    </source>
</reference>
<dbReference type="KEGG" id="pms:KNP414_02800"/>
<accession>F8FAV9</accession>
<organism evidence="1 2">
    <name type="scientific">Paenibacillus mucilaginosus (strain KNP414)</name>
    <dbReference type="NCBI Taxonomy" id="1036673"/>
    <lineage>
        <taxon>Bacteria</taxon>
        <taxon>Bacillati</taxon>
        <taxon>Bacillota</taxon>
        <taxon>Bacilli</taxon>
        <taxon>Bacillales</taxon>
        <taxon>Paenibacillaceae</taxon>
        <taxon>Paenibacillus</taxon>
    </lineage>
</organism>